<keyword evidence="3 5" id="KW-0067">ATP-binding</keyword>
<dbReference type="EMBL" id="SZZH01000003">
    <property type="protein sequence ID" value="TKV58648.1"/>
    <property type="molecule type" value="Genomic_DNA"/>
</dbReference>
<dbReference type="InterPro" id="IPR017809">
    <property type="entry name" value="EgtA_Actinobacteria"/>
</dbReference>
<dbReference type="PANTHER" id="PTHR34378:SF1">
    <property type="entry name" value="GLUTAMATE--CYSTEINE LIGASE, CHLOROPLASTIC"/>
    <property type="match status" value="1"/>
</dbReference>
<reference evidence="7 8" key="1">
    <citation type="submission" date="2019-05" db="EMBL/GenBank/DDBJ databases">
        <title>Nakamurella sp. N5BH11, whole genome shotgun sequence.</title>
        <authorList>
            <person name="Tuo L."/>
        </authorList>
    </citation>
    <scope>NUCLEOTIDE SEQUENCE [LARGE SCALE GENOMIC DNA]</scope>
    <source>
        <strain evidence="7 8">N5BH11</strain>
    </source>
</reference>
<evidence type="ECO:0000256" key="5">
    <source>
        <dbReference type="HAMAP-Rule" id="MF_02034"/>
    </source>
</evidence>
<evidence type="ECO:0000256" key="3">
    <source>
        <dbReference type="ARBA" id="ARBA00022840"/>
    </source>
</evidence>
<dbReference type="InterPro" id="IPR006336">
    <property type="entry name" value="GCS2"/>
</dbReference>
<evidence type="ECO:0000256" key="2">
    <source>
        <dbReference type="ARBA" id="ARBA00022741"/>
    </source>
</evidence>
<evidence type="ECO:0000256" key="6">
    <source>
        <dbReference type="SAM" id="MobiDB-lite"/>
    </source>
</evidence>
<dbReference type="InterPro" id="IPR035434">
    <property type="entry name" value="GCL_bact_plant"/>
</dbReference>
<evidence type="ECO:0000256" key="4">
    <source>
        <dbReference type="ARBA" id="ARBA00048819"/>
    </source>
</evidence>
<gene>
    <name evidence="5" type="primary">egtA</name>
    <name evidence="7" type="ORF">FDO65_14075</name>
</gene>
<organism evidence="7 8">
    <name type="scientific">Nakamurella flava</name>
    <dbReference type="NCBI Taxonomy" id="2576308"/>
    <lineage>
        <taxon>Bacteria</taxon>
        <taxon>Bacillati</taxon>
        <taxon>Actinomycetota</taxon>
        <taxon>Actinomycetes</taxon>
        <taxon>Nakamurellales</taxon>
        <taxon>Nakamurellaceae</taxon>
        <taxon>Nakamurella</taxon>
    </lineage>
</organism>
<dbReference type="GO" id="GO:0052699">
    <property type="term" value="P:ergothioneine biosynthetic process"/>
    <property type="evidence" value="ECO:0007669"/>
    <property type="project" value="UniProtKB-UniRule"/>
</dbReference>
<dbReference type="PANTHER" id="PTHR34378">
    <property type="entry name" value="GLUTAMATE--CYSTEINE LIGASE, CHLOROPLASTIC"/>
    <property type="match status" value="1"/>
</dbReference>
<comment type="similarity">
    <text evidence="5">Belongs to the glutamate--cysteine ligase type 2 family. EgtA subfamily.</text>
</comment>
<comment type="caution">
    <text evidence="7">The sequence shown here is derived from an EMBL/GenBank/DDBJ whole genome shotgun (WGS) entry which is preliminary data.</text>
</comment>
<dbReference type="Proteomes" id="UP000306985">
    <property type="component" value="Unassembled WGS sequence"/>
</dbReference>
<dbReference type="GO" id="GO:0005524">
    <property type="term" value="F:ATP binding"/>
    <property type="evidence" value="ECO:0007669"/>
    <property type="project" value="UniProtKB-UniRule"/>
</dbReference>
<dbReference type="SUPFAM" id="SSF55931">
    <property type="entry name" value="Glutamine synthetase/guanido kinase"/>
    <property type="match status" value="1"/>
</dbReference>
<proteinExistence type="inferred from homology"/>
<name>A0A4U6QF06_9ACTN</name>
<keyword evidence="8" id="KW-1185">Reference proteome</keyword>
<dbReference type="AlphaFoldDB" id="A0A4U6QF06"/>
<dbReference type="UniPathway" id="UPA01014"/>
<dbReference type="GO" id="GO:0004357">
    <property type="term" value="F:glutamate-cysteine ligase activity"/>
    <property type="evidence" value="ECO:0007669"/>
    <property type="project" value="UniProtKB-UniRule"/>
</dbReference>
<protein>
    <recommendedName>
        <fullName evidence="5">Glutamate--cysteine ligase EgtA</fullName>
        <ecNumber evidence="5">6.3.2.2</ecNumber>
    </recommendedName>
    <alternativeName>
        <fullName evidence="5">Gamma-glutamylcysteine synthase</fullName>
        <shortName evidence="5">GCS</shortName>
        <shortName evidence="5">Gamma-ECS</shortName>
    </alternativeName>
</protein>
<feature type="region of interest" description="Disordered" evidence="6">
    <location>
        <begin position="414"/>
        <end position="442"/>
    </location>
</feature>
<accession>A0A4U6QF06</accession>
<comment type="pathway">
    <text evidence="5">Amino-acid biosynthesis; ergothioneine biosynthesis.</text>
</comment>
<sequence length="442" mass="47273">MRSEAGLGLLEGPLSEAAAAAWIPRTCFKNGPPDHLGIEIEQLVSSADGSPACRPGDHLPEDRYPALLDDLAAREFSGRITVEPGGQLELSSAPAPDLPTAIARTAADLAVLRSTALLHGARLTSLSTDPDRAPRRLLRTPRYEAMAAYYARTAGCAVAGPAMMCSSASIQANVEAAVTVSPSGRFPVASAADRWDLLHTIGPALSAAVANSPRLHGVSTGWRSARQWIWDRIGPGIPPRPTDRDLGDWWAEQVLDAPLMVVQRPGPDWGAPAGLTFRDWMRCGTAAIGDRPPPDLDDLAYHLTTVFPPVRPRGHLEVRYLDVPPGDWWPVPIAVLAALLGDARAADEALDVCCATVHHWARAGRLGLTDPELRTAADRLLAIAATALDHEPGTRSLARLVDDYRTRWTARGRCPADDTATAAPPFAEPDRPRASHPNGARP</sequence>
<dbReference type="EC" id="6.3.2.2" evidence="5"/>
<evidence type="ECO:0000256" key="1">
    <source>
        <dbReference type="ARBA" id="ARBA00022598"/>
    </source>
</evidence>
<dbReference type="Gene3D" id="3.30.590.20">
    <property type="match status" value="1"/>
</dbReference>
<evidence type="ECO:0000313" key="7">
    <source>
        <dbReference type="EMBL" id="TKV58648.1"/>
    </source>
</evidence>
<comment type="function">
    <text evidence="5">Catalyzes the synthesis of gamma-glutamylcysteine (gamma-GC). This compound is used as substrate for the biosynthesis of the low-molecular thiol compound ergothioneine.</text>
</comment>
<dbReference type="GO" id="GO:0006750">
    <property type="term" value="P:glutathione biosynthetic process"/>
    <property type="evidence" value="ECO:0007669"/>
    <property type="project" value="InterPro"/>
</dbReference>
<keyword evidence="1 5" id="KW-0436">Ligase</keyword>
<comment type="catalytic activity">
    <reaction evidence="4 5">
        <text>L-cysteine + L-glutamate + ATP = gamma-L-glutamyl-L-cysteine + ADP + phosphate + H(+)</text>
        <dbReference type="Rhea" id="RHEA:13285"/>
        <dbReference type="ChEBI" id="CHEBI:15378"/>
        <dbReference type="ChEBI" id="CHEBI:29985"/>
        <dbReference type="ChEBI" id="CHEBI:30616"/>
        <dbReference type="ChEBI" id="CHEBI:35235"/>
        <dbReference type="ChEBI" id="CHEBI:43474"/>
        <dbReference type="ChEBI" id="CHEBI:58173"/>
        <dbReference type="ChEBI" id="CHEBI:456216"/>
        <dbReference type="EC" id="6.3.2.2"/>
    </reaction>
</comment>
<dbReference type="HAMAP" id="MF_02034">
    <property type="entry name" value="EgtA"/>
    <property type="match status" value="1"/>
</dbReference>
<dbReference type="OrthoDB" id="9780152at2"/>
<dbReference type="InterPro" id="IPR014746">
    <property type="entry name" value="Gln_synth/guanido_kin_cat_dom"/>
</dbReference>
<evidence type="ECO:0000313" key="8">
    <source>
        <dbReference type="Proteomes" id="UP000306985"/>
    </source>
</evidence>
<dbReference type="Pfam" id="PF04107">
    <property type="entry name" value="GCS2"/>
    <property type="match status" value="1"/>
</dbReference>
<dbReference type="RefSeq" id="WP_137450309.1">
    <property type="nucleotide sequence ID" value="NZ_SZZH01000003.1"/>
</dbReference>
<keyword evidence="2 5" id="KW-0547">Nucleotide-binding</keyword>